<keyword evidence="6" id="KW-1185">Reference proteome</keyword>
<comment type="similarity">
    <text evidence="2">Belongs to the major facilitator superfamily. Monocarboxylate porter (TC 2.A.1.13) family.</text>
</comment>
<evidence type="ECO:0000313" key="5">
    <source>
        <dbReference type="EMBL" id="TFK99248.1"/>
    </source>
</evidence>
<keyword evidence="4" id="KW-0812">Transmembrane</keyword>
<keyword evidence="4" id="KW-1133">Transmembrane helix</keyword>
<dbReference type="InterPro" id="IPR036259">
    <property type="entry name" value="MFS_trans_sf"/>
</dbReference>
<feature type="region of interest" description="Disordered" evidence="3">
    <location>
        <begin position="1"/>
        <end position="57"/>
    </location>
</feature>
<evidence type="ECO:0000313" key="6">
    <source>
        <dbReference type="Proteomes" id="UP000305067"/>
    </source>
</evidence>
<keyword evidence="4" id="KW-0472">Membrane</keyword>
<evidence type="ECO:0000256" key="3">
    <source>
        <dbReference type="SAM" id="MobiDB-lite"/>
    </source>
</evidence>
<dbReference type="InterPro" id="IPR050327">
    <property type="entry name" value="Proton-linked_MCT"/>
</dbReference>
<feature type="transmembrane region" description="Helical" evidence="4">
    <location>
        <begin position="335"/>
        <end position="354"/>
    </location>
</feature>
<reference evidence="5 6" key="1">
    <citation type="journal article" date="2019" name="Nat. Ecol. Evol.">
        <title>Megaphylogeny resolves global patterns of mushroom evolution.</title>
        <authorList>
            <person name="Varga T."/>
            <person name="Krizsan K."/>
            <person name="Foldi C."/>
            <person name="Dima B."/>
            <person name="Sanchez-Garcia M."/>
            <person name="Sanchez-Ramirez S."/>
            <person name="Szollosi G.J."/>
            <person name="Szarkandi J.G."/>
            <person name="Papp V."/>
            <person name="Albert L."/>
            <person name="Andreopoulos W."/>
            <person name="Angelini C."/>
            <person name="Antonin V."/>
            <person name="Barry K.W."/>
            <person name="Bougher N.L."/>
            <person name="Buchanan P."/>
            <person name="Buyck B."/>
            <person name="Bense V."/>
            <person name="Catcheside P."/>
            <person name="Chovatia M."/>
            <person name="Cooper J."/>
            <person name="Damon W."/>
            <person name="Desjardin D."/>
            <person name="Finy P."/>
            <person name="Geml J."/>
            <person name="Haridas S."/>
            <person name="Hughes K."/>
            <person name="Justo A."/>
            <person name="Karasinski D."/>
            <person name="Kautmanova I."/>
            <person name="Kiss B."/>
            <person name="Kocsube S."/>
            <person name="Kotiranta H."/>
            <person name="LaButti K.M."/>
            <person name="Lechner B.E."/>
            <person name="Liimatainen K."/>
            <person name="Lipzen A."/>
            <person name="Lukacs Z."/>
            <person name="Mihaltcheva S."/>
            <person name="Morgado L.N."/>
            <person name="Niskanen T."/>
            <person name="Noordeloos M.E."/>
            <person name="Ohm R.A."/>
            <person name="Ortiz-Santana B."/>
            <person name="Ovrebo C."/>
            <person name="Racz N."/>
            <person name="Riley R."/>
            <person name="Savchenko A."/>
            <person name="Shiryaev A."/>
            <person name="Soop K."/>
            <person name="Spirin V."/>
            <person name="Szebenyi C."/>
            <person name="Tomsovsky M."/>
            <person name="Tulloss R.E."/>
            <person name="Uehling J."/>
            <person name="Grigoriev I.V."/>
            <person name="Vagvolgyi C."/>
            <person name="Papp T."/>
            <person name="Martin F.M."/>
            <person name="Miettinen O."/>
            <person name="Hibbett D.S."/>
            <person name="Nagy L.G."/>
        </authorList>
    </citation>
    <scope>NUCLEOTIDE SEQUENCE [LARGE SCALE GENOMIC DNA]</scope>
    <source>
        <strain evidence="5 6">CBS 309.79</strain>
    </source>
</reference>
<feature type="transmembrane region" description="Helical" evidence="4">
    <location>
        <begin position="214"/>
        <end position="235"/>
    </location>
</feature>
<dbReference type="EMBL" id="ML178834">
    <property type="protein sequence ID" value="TFK99248.1"/>
    <property type="molecule type" value="Genomic_DNA"/>
</dbReference>
<accession>A0A5C3QGG5</accession>
<dbReference type="Pfam" id="PF07690">
    <property type="entry name" value="MFS_1"/>
    <property type="match status" value="1"/>
</dbReference>
<feature type="transmembrane region" description="Helical" evidence="4">
    <location>
        <begin position="301"/>
        <end position="323"/>
    </location>
</feature>
<dbReference type="InterPro" id="IPR011701">
    <property type="entry name" value="MFS"/>
</dbReference>
<feature type="transmembrane region" description="Helical" evidence="4">
    <location>
        <begin position="366"/>
        <end position="384"/>
    </location>
</feature>
<evidence type="ECO:0000256" key="2">
    <source>
        <dbReference type="ARBA" id="ARBA00006727"/>
    </source>
</evidence>
<feature type="transmembrane region" description="Helical" evidence="4">
    <location>
        <begin position="390"/>
        <end position="412"/>
    </location>
</feature>
<dbReference type="GO" id="GO:0022857">
    <property type="term" value="F:transmembrane transporter activity"/>
    <property type="evidence" value="ECO:0007669"/>
    <property type="project" value="InterPro"/>
</dbReference>
<dbReference type="Proteomes" id="UP000305067">
    <property type="component" value="Unassembled WGS sequence"/>
</dbReference>
<name>A0A5C3QGG5_9AGAR</name>
<evidence type="ECO:0000256" key="1">
    <source>
        <dbReference type="ARBA" id="ARBA00004141"/>
    </source>
</evidence>
<sequence>MDRTVYQEKSQAGLDGSSASVPPGMSTPVRTESEHTAYEQIATRPADGSDLEKKSTSQVDITDVPDFPDGGWRAWTTVAGVWLMQYSTFGSSPLSSLYGQRYTNAHGVYTDFYVRQYLSNYSSSQIRKHAVWDNDVIRLDNWTFVRCWLLLCSYHMVSGGAAIVTFCLFMLSLAQPQQFYQVFLAQGVGLGIGIGLSYIPTVSVVSQYFHKRRALALGIATSGSAVGGMIHPVLLNKLIFGRLGYAGAVKVSAAANAGTMIVGLLLMRARYPMGGKSARRNGRGGPGLWVNMRKFYKEPTFCFTSAGTVFTLLGLYLPIFFLQLKAIQNGVDPDLAFYSLTILNGANALGRIIPNMLVPVVGPFNVMLPTSLGCCVLIFAMAGVKSAGGVIAFSILFGFFSGSYIGLLAPLVSTLAENTSEIGARVGICLSFTGFGALFGSPIQGALLGSDFVWIRSILFAGMIVAVGGVCFSTARTLLARKRGTWRI</sequence>
<dbReference type="AlphaFoldDB" id="A0A5C3QGG5"/>
<feature type="transmembrane region" description="Helical" evidence="4">
    <location>
        <begin position="179"/>
        <end position="202"/>
    </location>
</feature>
<dbReference type="OrthoDB" id="6499973at2759"/>
<comment type="subcellular location">
    <subcellularLocation>
        <location evidence="1">Membrane</location>
        <topology evidence="1">Multi-pass membrane protein</topology>
    </subcellularLocation>
</comment>
<feature type="transmembrane region" description="Helical" evidence="4">
    <location>
        <begin position="424"/>
        <end position="447"/>
    </location>
</feature>
<organism evidence="5 6">
    <name type="scientific">Pterulicium gracile</name>
    <dbReference type="NCBI Taxonomy" id="1884261"/>
    <lineage>
        <taxon>Eukaryota</taxon>
        <taxon>Fungi</taxon>
        <taxon>Dikarya</taxon>
        <taxon>Basidiomycota</taxon>
        <taxon>Agaricomycotina</taxon>
        <taxon>Agaricomycetes</taxon>
        <taxon>Agaricomycetidae</taxon>
        <taxon>Agaricales</taxon>
        <taxon>Pleurotineae</taxon>
        <taxon>Pterulaceae</taxon>
        <taxon>Pterulicium</taxon>
    </lineage>
</organism>
<feature type="transmembrane region" description="Helical" evidence="4">
    <location>
        <begin position="247"/>
        <end position="267"/>
    </location>
</feature>
<proteinExistence type="inferred from homology"/>
<gene>
    <name evidence="5" type="ORF">BDV98DRAFT_584256</name>
</gene>
<dbReference type="Gene3D" id="1.20.1250.20">
    <property type="entry name" value="MFS general substrate transporter like domains"/>
    <property type="match status" value="2"/>
</dbReference>
<dbReference type="GO" id="GO:0016020">
    <property type="term" value="C:membrane"/>
    <property type="evidence" value="ECO:0007669"/>
    <property type="project" value="UniProtKB-SubCell"/>
</dbReference>
<dbReference type="SUPFAM" id="SSF103473">
    <property type="entry name" value="MFS general substrate transporter"/>
    <property type="match status" value="1"/>
</dbReference>
<protein>
    <submittedName>
        <fullName evidence="5">Major facilitator superfamily domain-containing protein</fullName>
    </submittedName>
</protein>
<feature type="transmembrane region" description="Helical" evidence="4">
    <location>
        <begin position="148"/>
        <end position="173"/>
    </location>
</feature>
<dbReference type="PANTHER" id="PTHR11360:SF234">
    <property type="entry name" value="MFS-TYPE TRANSPORTER DBAD-RELATED"/>
    <property type="match status" value="1"/>
</dbReference>
<evidence type="ECO:0000256" key="4">
    <source>
        <dbReference type="SAM" id="Phobius"/>
    </source>
</evidence>
<dbReference type="PANTHER" id="PTHR11360">
    <property type="entry name" value="MONOCARBOXYLATE TRANSPORTER"/>
    <property type="match status" value="1"/>
</dbReference>
<feature type="transmembrane region" description="Helical" evidence="4">
    <location>
        <begin position="453"/>
        <end position="479"/>
    </location>
</feature>